<evidence type="ECO:0000313" key="4">
    <source>
        <dbReference type="Proteomes" id="UP001597297"/>
    </source>
</evidence>
<evidence type="ECO:0000313" key="3">
    <source>
        <dbReference type="EMBL" id="MFD2275790.1"/>
    </source>
</evidence>
<dbReference type="InterPro" id="IPR006311">
    <property type="entry name" value="TAT_signal"/>
</dbReference>
<comment type="similarity">
    <text evidence="2">Belongs to the alkaline phosphatase family.</text>
</comment>
<dbReference type="InterPro" id="IPR017850">
    <property type="entry name" value="Alkaline_phosphatase_core_sf"/>
</dbReference>
<gene>
    <name evidence="3" type="ORF">ACFSQZ_04865</name>
</gene>
<proteinExistence type="inferred from homology"/>
<dbReference type="Pfam" id="PF00245">
    <property type="entry name" value="Alk_phosphatase"/>
    <property type="match status" value="1"/>
</dbReference>
<dbReference type="PANTHER" id="PTHR11596:SF5">
    <property type="entry name" value="ALKALINE PHOSPHATASE"/>
    <property type="match status" value="1"/>
</dbReference>
<evidence type="ECO:0000256" key="2">
    <source>
        <dbReference type="RuleBase" id="RU003946"/>
    </source>
</evidence>
<dbReference type="RefSeq" id="WP_377095218.1">
    <property type="nucleotide sequence ID" value="NZ_JBHSJM010000001.1"/>
</dbReference>
<dbReference type="PRINTS" id="PR00113">
    <property type="entry name" value="ALKPHPHTASE"/>
</dbReference>
<organism evidence="3 4">
    <name type="scientific">Rubritalea spongiae</name>
    <dbReference type="NCBI Taxonomy" id="430797"/>
    <lineage>
        <taxon>Bacteria</taxon>
        <taxon>Pseudomonadati</taxon>
        <taxon>Verrucomicrobiota</taxon>
        <taxon>Verrucomicrobiia</taxon>
        <taxon>Verrucomicrobiales</taxon>
        <taxon>Rubritaleaceae</taxon>
        <taxon>Rubritalea</taxon>
    </lineage>
</organism>
<reference evidence="4" key="1">
    <citation type="journal article" date="2019" name="Int. J. Syst. Evol. Microbiol.">
        <title>The Global Catalogue of Microorganisms (GCM) 10K type strain sequencing project: providing services to taxonomists for standard genome sequencing and annotation.</title>
        <authorList>
            <consortium name="The Broad Institute Genomics Platform"/>
            <consortium name="The Broad Institute Genome Sequencing Center for Infectious Disease"/>
            <person name="Wu L."/>
            <person name="Ma J."/>
        </authorList>
    </citation>
    <scope>NUCLEOTIDE SEQUENCE [LARGE SCALE GENOMIC DNA]</scope>
    <source>
        <strain evidence="4">JCM 16545</strain>
    </source>
</reference>
<name>A0ABW5E2C0_9BACT</name>
<dbReference type="PANTHER" id="PTHR11596">
    <property type="entry name" value="ALKALINE PHOSPHATASE"/>
    <property type="match status" value="1"/>
</dbReference>
<dbReference type="CDD" id="cd16012">
    <property type="entry name" value="ALP"/>
    <property type="match status" value="1"/>
</dbReference>
<dbReference type="InterPro" id="IPR001952">
    <property type="entry name" value="Alkaline_phosphatase"/>
</dbReference>
<dbReference type="Gene3D" id="3.40.720.10">
    <property type="entry name" value="Alkaline Phosphatase, subunit A"/>
    <property type="match status" value="1"/>
</dbReference>
<dbReference type="PROSITE" id="PS51318">
    <property type="entry name" value="TAT"/>
    <property type="match status" value="1"/>
</dbReference>
<dbReference type="EMBL" id="JBHUJC010000013">
    <property type="protein sequence ID" value="MFD2275790.1"/>
    <property type="molecule type" value="Genomic_DNA"/>
</dbReference>
<sequence>MAQLTNRRSFLKSTGALAGTVFMGGGAIAEEEKREVKNVIFLVADGMGVGTLSLTECWHQTRASQSLEWVQLYTQAGVVVSKQDTASANSMVTDSAAAGSAWGGGKRVNNGVINITPEGEELKPIGVHAKELGMSVGLVTTTRLTHATPAAFLASVQHRKMEEAIADQYLVAEADVYLGGGMKFFRQGERDLITKFEQKGYAFVDNKQSLKLNAGKDKLLGVFSHDHIPYAIDRVHQAFYSGLPNLVEMFEAALQTLEKNPNGFLLQIEGGRIDHAGHANDPGTIVHEQLEFDACIPVAMEYVRKNPGTLLVVTTDHGTAGCQLNGVGNAYRGTGEALAALADQQGSFEFMAEDAQGRGAFSSELFMQVMGWEAWPEIEQEVNDKLGIDKDLLARVYGKHCAGKYLAKTGVGWTSHEHTAELVDLLSYGAGAERFPPYLKNEDVHHILKGLLKRG</sequence>
<dbReference type="Gene3D" id="1.10.60.40">
    <property type="match status" value="1"/>
</dbReference>
<dbReference type="SMART" id="SM00098">
    <property type="entry name" value="alkPPc"/>
    <property type="match status" value="1"/>
</dbReference>
<evidence type="ECO:0000256" key="1">
    <source>
        <dbReference type="ARBA" id="ARBA00022553"/>
    </source>
</evidence>
<keyword evidence="1" id="KW-0597">Phosphoprotein</keyword>
<dbReference type="Proteomes" id="UP001597297">
    <property type="component" value="Unassembled WGS sequence"/>
</dbReference>
<accession>A0ABW5E2C0</accession>
<comment type="caution">
    <text evidence="3">The sequence shown here is derived from an EMBL/GenBank/DDBJ whole genome shotgun (WGS) entry which is preliminary data.</text>
</comment>
<protein>
    <submittedName>
        <fullName evidence="3">Alkaline phosphatase</fullName>
    </submittedName>
</protein>
<dbReference type="SUPFAM" id="SSF53649">
    <property type="entry name" value="Alkaline phosphatase-like"/>
    <property type="match status" value="1"/>
</dbReference>
<keyword evidence="4" id="KW-1185">Reference proteome</keyword>